<organism evidence="2 3">
    <name type="scientific">Roseivirga pacifica</name>
    <dbReference type="NCBI Taxonomy" id="1267423"/>
    <lineage>
        <taxon>Bacteria</taxon>
        <taxon>Pseudomonadati</taxon>
        <taxon>Bacteroidota</taxon>
        <taxon>Cytophagia</taxon>
        <taxon>Cytophagales</taxon>
        <taxon>Roseivirgaceae</taxon>
        <taxon>Roseivirga</taxon>
    </lineage>
</organism>
<evidence type="ECO:0000313" key="2">
    <source>
        <dbReference type="EMBL" id="SEV99739.1"/>
    </source>
</evidence>
<feature type="domain" description="Phosphoribosyltransferase" evidence="1">
    <location>
        <begin position="13"/>
        <end position="215"/>
    </location>
</feature>
<sequence length="218" mass="23884">MKPTIVLNETPSVLNNYLAEIRSVEIQKDSMRFRQNLRRIGWITAQEISKAMAFEQKTVTTPLAEAHVHTVAEDVVIISILRAAIPFGEGLLDVFDKAESGFVGAWREEEIEGEEVRVSLGYTALPDLTGKTLILADPMLATGKSLVKTVNQILKSSTPSKLHLATVISAPEGISYISKNMPMAFQLWTSAIDEKLNEKAYIVPGLGDAGDLAFGQKK</sequence>
<dbReference type="NCBIfam" id="NF001097">
    <property type="entry name" value="PRK00129.1"/>
    <property type="match status" value="1"/>
</dbReference>
<keyword evidence="3" id="KW-1185">Reference proteome</keyword>
<dbReference type="OrthoDB" id="9781675at2"/>
<protein>
    <submittedName>
        <fullName evidence="2">Uracil phosphoribosyltransferase</fullName>
    </submittedName>
</protein>
<dbReference type="InterPro" id="IPR000836">
    <property type="entry name" value="PRTase_dom"/>
</dbReference>
<evidence type="ECO:0000259" key="1">
    <source>
        <dbReference type="Pfam" id="PF14681"/>
    </source>
</evidence>
<keyword evidence="2" id="KW-0808">Transferase</keyword>
<name>A0A1I0NG08_9BACT</name>
<dbReference type="Gene3D" id="3.40.50.2020">
    <property type="match status" value="1"/>
</dbReference>
<dbReference type="RefSeq" id="WP_090257542.1">
    <property type="nucleotide sequence ID" value="NZ_FOIR01000001.1"/>
</dbReference>
<dbReference type="GeneID" id="99985870"/>
<dbReference type="InterPro" id="IPR029057">
    <property type="entry name" value="PRTase-like"/>
</dbReference>
<dbReference type="Pfam" id="PF14681">
    <property type="entry name" value="UPRTase"/>
    <property type="match status" value="1"/>
</dbReference>
<dbReference type="SUPFAM" id="SSF53271">
    <property type="entry name" value="PRTase-like"/>
    <property type="match status" value="1"/>
</dbReference>
<accession>A0A1I0NG08</accession>
<dbReference type="InterPro" id="IPR050137">
    <property type="entry name" value="PyrR_bifunctional"/>
</dbReference>
<gene>
    <name evidence="2" type="ORF">SAMN05216290_1139</name>
</gene>
<dbReference type="PANTHER" id="PTHR11608:SF0">
    <property type="entry name" value="BIFUNCTIONAL PROTEIN PYRR"/>
    <property type="match status" value="1"/>
</dbReference>
<dbReference type="Proteomes" id="UP000199437">
    <property type="component" value="Unassembled WGS sequence"/>
</dbReference>
<dbReference type="EMBL" id="FOIR01000001">
    <property type="protein sequence ID" value="SEV99739.1"/>
    <property type="molecule type" value="Genomic_DNA"/>
</dbReference>
<dbReference type="PANTHER" id="PTHR11608">
    <property type="entry name" value="BIFUNCTIONAL PROTEIN PYRR"/>
    <property type="match status" value="1"/>
</dbReference>
<dbReference type="GO" id="GO:0016757">
    <property type="term" value="F:glycosyltransferase activity"/>
    <property type="evidence" value="ECO:0007669"/>
    <property type="project" value="UniProtKB-KW"/>
</dbReference>
<reference evidence="3" key="1">
    <citation type="submission" date="2016-10" db="EMBL/GenBank/DDBJ databases">
        <authorList>
            <person name="Varghese N."/>
            <person name="Submissions S."/>
        </authorList>
    </citation>
    <scope>NUCLEOTIDE SEQUENCE [LARGE SCALE GENOMIC DNA]</scope>
    <source>
        <strain evidence="3">CGMCC 1.12402</strain>
    </source>
</reference>
<dbReference type="CDD" id="cd06223">
    <property type="entry name" value="PRTases_typeI"/>
    <property type="match status" value="1"/>
</dbReference>
<dbReference type="AlphaFoldDB" id="A0A1I0NG08"/>
<evidence type="ECO:0000313" key="3">
    <source>
        <dbReference type="Proteomes" id="UP000199437"/>
    </source>
</evidence>
<keyword evidence="2" id="KW-0328">Glycosyltransferase</keyword>
<dbReference type="STRING" id="1267423.SAMN05216290_1139"/>
<proteinExistence type="predicted"/>